<name>A0ACB6R1N6_9PLEO</name>
<organism evidence="1 2">
    <name type="scientific">Lindgomyces ingoldianus</name>
    <dbReference type="NCBI Taxonomy" id="673940"/>
    <lineage>
        <taxon>Eukaryota</taxon>
        <taxon>Fungi</taxon>
        <taxon>Dikarya</taxon>
        <taxon>Ascomycota</taxon>
        <taxon>Pezizomycotina</taxon>
        <taxon>Dothideomycetes</taxon>
        <taxon>Pleosporomycetidae</taxon>
        <taxon>Pleosporales</taxon>
        <taxon>Lindgomycetaceae</taxon>
        <taxon>Lindgomyces</taxon>
    </lineage>
</organism>
<dbReference type="Proteomes" id="UP000799755">
    <property type="component" value="Unassembled WGS sequence"/>
</dbReference>
<accession>A0ACB6R1N6</accession>
<evidence type="ECO:0000313" key="2">
    <source>
        <dbReference type="Proteomes" id="UP000799755"/>
    </source>
</evidence>
<gene>
    <name evidence="1" type="ORF">BDR25DRAFT_392435</name>
</gene>
<sequence>MLTQLRRNPRRDGERTPMYLILWAVRELSSATLLIYINKAPPKHTVTRRDSLPCQTFIVTHLAAFDLVSSSPLDDRLFNHNPTFHFQLLSVDYHGSTIRSRRGAILSSADAPNISDLWQKKQRLPKPWQLSSNPPTYTPKTAQYYGAKNLRTPHFIPMSETHSNCQGLFRGDQKTDMNSKKDADIAILIAELEVEAWASRKDAGGGSPGAKGFKLGGCQQESLITEYSRLRKTVPPNKRLRFAPENGPMSLSSLTSFPSVALPGTPKKRLRFVDNDKKIDTRQMTYKATWERILGPDESSRNVPAENPSTFHCLNSPESQFIKLLPPGFTDFPRDSRGSALRHLKILNASPLSPHSQRSPKRRTLTDVLLKALPQPPLSVAIPHSNASAAVAHQKAPKGETGGNPIFRKPRAATILSGIGPPLGNVEGVRRQMQGLGGVVRNMPQTISNTAVASAHRNPVDFRGEYAENSDLGFSLAMWESAIDPTEMDYECKWNMRKVEVKSLTVSLITPVEEIRLTEKHKDMDGYHRKCNSKGAILHSAKLNNPGEPMAQPYSNTLMAIHWNRPEYPFFLAGNR</sequence>
<evidence type="ECO:0000313" key="1">
    <source>
        <dbReference type="EMBL" id="KAF2473169.1"/>
    </source>
</evidence>
<protein>
    <submittedName>
        <fullName evidence="1">Uncharacterized protein</fullName>
    </submittedName>
</protein>
<keyword evidence="2" id="KW-1185">Reference proteome</keyword>
<dbReference type="EMBL" id="MU003500">
    <property type="protein sequence ID" value="KAF2473169.1"/>
    <property type="molecule type" value="Genomic_DNA"/>
</dbReference>
<proteinExistence type="predicted"/>
<reference evidence="1" key="1">
    <citation type="journal article" date="2020" name="Stud. Mycol.">
        <title>101 Dothideomycetes genomes: a test case for predicting lifestyles and emergence of pathogens.</title>
        <authorList>
            <person name="Haridas S."/>
            <person name="Albert R."/>
            <person name="Binder M."/>
            <person name="Bloem J."/>
            <person name="Labutti K."/>
            <person name="Salamov A."/>
            <person name="Andreopoulos B."/>
            <person name="Baker S."/>
            <person name="Barry K."/>
            <person name="Bills G."/>
            <person name="Bluhm B."/>
            <person name="Cannon C."/>
            <person name="Castanera R."/>
            <person name="Culley D."/>
            <person name="Daum C."/>
            <person name="Ezra D."/>
            <person name="Gonzalez J."/>
            <person name="Henrissat B."/>
            <person name="Kuo A."/>
            <person name="Liang C."/>
            <person name="Lipzen A."/>
            <person name="Lutzoni F."/>
            <person name="Magnuson J."/>
            <person name="Mondo S."/>
            <person name="Nolan M."/>
            <person name="Ohm R."/>
            <person name="Pangilinan J."/>
            <person name="Park H.-J."/>
            <person name="Ramirez L."/>
            <person name="Alfaro M."/>
            <person name="Sun H."/>
            <person name="Tritt A."/>
            <person name="Yoshinaga Y."/>
            <person name="Zwiers L.-H."/>
            <person name="Turgeon B."/>
            <person name="Goodwin S."/>
            <person name="Spatafora J."/>
            <person name="Crous P."/>
            <person name="Grigoriev I."/>
        </authorList>
    </citation>
    <scope>NUCLEOTIDE SEQUENCE</scope>
    <source>
        <strain evidence="1">ATCC 200398</strain>
    </source>
</reference>
<comment type="caution">
    <text evidence="1">The sequence shown here is derived from an EMBL/GenBank/DDBJ whole genome shotgun (WGS) entry which is preliminary data.</text>
</comment>